<evidence type="ECO:0000313" key="2">
    <source>
        <dbReference type="Proteomes" id="UP001224775"/>
    </source>
</evidence>
<dbReference type="PANTHER" id="PTHR24114">
    <property type="entry name" value="LEUCINE RICH REPEAT FAMILY PROTEIN"/>
    <property type="match status" value="1"/>
</dbReference>
<dbReference type="Pfam" id="PF13516">
    <property type="entry name" value="LRR_6"/>
    <property type="match status" value="3"/>
</dbReference>
<name>A0AAD8Y9R4_9STRA</name>
<dbReference type="SUPFAM" id="SSF52047">
    <property type="entry name" value="RNI-like"/>
    <property type="match status" value="1"/>
</dbReference>
<sequence length="275" mass="31020">MSFTNNDSGNNVPAGMSVEAILDIVESNKHLRKLEIESNRIGRDHIEKLCSAVHNHALLELSLFSSFEPGIGNEMLTSLLSIDGLKLEKLDMSSSNITSAVGMLLSDFIETNPRMRELNLRHNDLDDRDAALIANALRSNSTLRNLDLYRNSITEVGAECLRLVLCDESSLNAAADSNHNCNVRVRWDSIDDNSHEQGQINRGRKIYSILSKRNETMSNVQHFGDIDVKILPNILEAVQKYATKVHEDEDNPKPKVKPLSIVYETMRKWEKAFYL</sequence>
<evidence type="ECO:0000313" key="1">
    <source>
        <dbReference type="EMBL" id="KAK1742142.1"/>
    </source>
</evidence>
<dbReference type="Proteomes" id="UP001224775">
    <property type="component" value="Unassembled WGS sequence"/>
</dbReference>
<reference evidence="1" key="1">
    <citation type="submission" date="2023-06" db="EMBL/GenBank/DDBJ databases">
        <title>Survivors Of The Sea: Transcriptome response of Skeletonema marinoi to long-term dormancy.</title>
        <authorList>
            <person name="Pinder M.I.M."/>
            <person name="Kourtchenko O."/>
            <person name="Robertson E.K."/>
            <person name="Larsson T."/>
            <person name="Maumus F."/>
            <person name="Osuna-Cruz C.M."/>
            <person name="Vancaester E."/>
            <person name="Stenow R."/>
            <person name="Vandepoele K."/>
            <person name="Ploug H."/>
            <person name="Bruchert V."/>
            <person name="Godhe A."/>
            <person name="Topel M."/>
        </authorList>
    </citation>
    <scope>NUCLEOTIDE SEQUENCE</scope>
    <source>
        <strain evidence="1">R05AC</strain>
    </source>
</reference>
<gene>
    <name evidence="1" type="ORF">QTG54_006707</name>
</gene>
<dbReference type="Gene3D" id="3.80.10.10">
    <property type="entry name" value="Ribonuclease Inhibitor"/>
    <property type="match status" value="2"/>
</dbReference>
<dbReference type="InterPro" id="IPR001611">
    <property type="entry name" value="Leu-rich_rpt"/>
</dbReference>
<dbReference type="PANTHER" id="PTHR24114:SF2">
    <property type="entry name" value="F-BOX DOMAIN-CONTAINING PROTEIN-RELATED"/>
    <property type="match status" value="1"/>
</dbReference>
<dbReference type="InterPro" id="IPR052394">
    <property type="entry name" value="LRR-containing"/>
</dbReference>
<organism evidence="1 2">
    <name type="scientific">Skeletonema marinoi</name>
    <dbReference type="NCBI Taxonomy" id="267567"/>
    <lineage>
        <taxon>Eukaryota</taxon>
        <taxon>Sar</taxon>
        <taxon>Stramenopiles</taxon>
        <taxon>Ochrophyta</taxon>
        <taxon>Bacillariophyta</taxon>
        <taxon>Coscinodiscophyceae</taxon>
        <taxon>Thalassiosirophycidae</taxon>
        <taxon>Thalassiosirales</taxon>
        <taxon>Skeletonemataceae</taxon>
        <taxon>Skeletonema</taxon>
        <taxon>Skeletonema marinoi-dohrnii complex</taxon>
    </lineage>
</organism>
<dbReference type="EMBL" id="JATAAI010000011">
    <property type="protein sequence ID" value="KAK1742142.1"/>
    <property type="molecule type" value="Genomic_DNA"/>
</dbReference>
<comment type="caution">
    <text evidence="1">The sequence shown here is derived from an EMBL/GenBank/DDBJ whole genome shotgun (WGS) entry which is preliminary data.</text>
</comment>
<dbReference type="InterPro" id="IPR032675">
    <property type="entry name" value="LRR_dom_sf"/>
</dbReference>
<proteinExistence type="predicted"/>
<dbReference type="SMART" id="SM00368">
    <property type="entry name" value="LRR_RI"/>
    <property type="match status" value="3"/>
</dbReference>
<dbReference type="AlphaFoldDB" id="A0AAD8Y9R4"/>
<protein>
    <submittedName>
        <fullName evidence="1">Leucine-rich repeat protein</fullName>
    </submittedName>
</protein>
<keyword evidence="2" id="KW-1185">Reference proteome</keyword>
<accession>A0AAD8Y9R4</accession>